<keyword evidence="2" id="KW-1185">Reference proteome</keyword>
<dbReference type="Pfam" id="PF08889">
    <property type="entry name" value="WbqC"/>
    <property type="match status" value="1"/>
</dbReference>
<dbReference type="InterPro" id="IPR014985">
    <property type="entry name" value="WbqC"/>
</dbReference>
<gene>
    <name evidence="1" type="ORF">OJ997_24565</name>
</gene>
<name>A0A9X3NBD6_9ACTN</name>
<organism evidence="1 2">
    <name type="scientific">Solirubrobacter phytolaccae</name>
    <dbReference type="NCBI Taxonomy" id="1404360"/>
    <lineage>
        <taxon>Bacteria</taxon>
        <taxon>Bacillati</taxon>
        <taxon>Actinomycetota</taxon>
        <taxon>Thermoleophilia</taxon>
        <taxon>Solirubrobacterales</taxon>
        <taxon>Solirubrobacteraceae</taxon>
        <taxon>Solirubrobacter</taxon>
    </lineage>
</organism>
<reference evidence="1" key="1">
    <citation type="submission" date="2022-10" db="EMBL/GenBank/DDBJ databases">
        <title>The WGS of Solirubrobacter phytolaccae KCTC 29190.</title>
        <authorList>
            <person name="Jiang Z."/>
        </authorList>
    </citation>
    <scope>NUCLEOTIDE SEQUENCE</scope>
    <source>
        <strain evidence="1">KCTC 29190</strain>
    </source>
</reference>
<sequence>MIVSINQPAYLPWLGYFHRIQHSDLHIVLDDVQFEKNSFTNRNKMRTNEGWTWLSVPLLTKGKFGDLAINTVEIANERPWARKHWDTLRFGYKKAAHFAEEAPYWEAIFARTWERLIDLQRETLTHQLEALAITTELRFSSNLQVEGAKADLVLNLCKAVGATVYLSGPFGRDYLDPADFDEAGIELRFHDYTHPTYEQAQPGFEPYMAALDALLALGREGAKELLA</sequence>
<evidence type="ECO:0000313" key="1">
    <source>
        <dbReference type="EMBL" id="MDA0183505.1"/>
    </source>
</evidence>
<proteinExistence type="predicted"/>
<dbReference type="Proteomes" id="UP001147653">
    <property type="component" value="Unassembled WGS sequence"/>
</dbReference>
<protein>
    <submittedName>
        <fullName evidence="1">WbqC family protein</fullName>
    </submittedName>
</protein>
<accession>A0A9X3NBD6</accession>
<dbReference type="EMBL" id="JAPDDP010000055">
    <property type="protein sequence ID" value="MDA0183505.1"/>
    <property type="molecule type" value="Genomic_DNA"/>
</dbReference>
<comment type="caution">
    <text evidence="1">The sequence shown here is derived from an EMBL/GenBank/DDBJ whole genome shotgun (WGS) entry which is preliminary data.</text>
</comment>
<evidence type="ECO:0000313" key="2">
    <source>
        <dbReference type="Proteomes" id="UP001147653"/>
    </source>
</evidence>
<dbReference type="AlphaFoldDB" id="A0A9X3NBD6"/>
<dbReference type="RefSeq" id="WP_270027895.1">
    <property type="nucleotide sequence ID" value="NZ_JAPDDP010000055.1"/>
</dbReference>